<evidence type="ECO:0000313" key="2">
    <source>
        <dbReference type="Proteomes" id="UP000316916"/>
    </source>
</evidence>
<reference evidence="1 2" key="1">
    <citation type="submission" date="2017-05" db="EMBL/GenBank/DDBJ databases">
        <authorList>
            <person name="Varghese N."/>
            <person name="Submissions S."/>
        </authorList>
    </citation>
    <scope>NUCLEOTIDE SEQUENCE [LARGE SCALE GENOMIC DNA]</scope>
    <source>
        <strain evidence="1 2">DSM 29371</strain>
    </source>
</reference>
<organism evidence="1 2">
    <name type="scientific">Chryseobacterium rhizoplanae</name>
    <dbReference type="NCBI Taxonomy" id="1609531"/>
    <lineage>
        <taxon>Bacteria</taxon>
        <taxon>Pseudomonadati</taxon>
        <taxon>Bacteroidota</taxon>
        <taxon>Flavobacteriia</taxon>
        <taxon>Flavobacteriales</taxon>
        <taxon>Weeksellaceae</taxon>
        <taxon>Chryseobacterium group</taxon>
        <taxon>Chryseobacterium</taxon>
    </lineage>
</organism>
<proteinExistence type="predicted"/>
<accession>A0A521AX30</accession>
<dbReference type="EMBL" id="FXTC01000001">
    <property type="protein sequence ID" value="SMO39349.1"/>
    <property type="molecule type" value="Genomic_DNA"/>
</dbReference>
<gene>
    <name evidence="1" type="ORF">SAMN06265171_101497</name>
</gene>
<protein>
    <submittedName>
        <fullName evidence="1">Uncharacterized protein</fullName>
    </submittedName>
</protein>
<keyword evidence="2" id="KW-1185">Reference proteome</keyword>
<name>A0A521AX30_9FLAO</name>
<dbReference type="Proteomes" id="UP000316916">
    <property type="component" value="Unassembled WGS sequence"/>
</dbReference>
<dbReference type="AlphaFoldDB" id="A0A521AX30"/>
<sequence>MKQPTYNITRNKQSDSANILLTISKYLTKRIP</sequence>
<evidence type="ECO:0000313" key="1">
    <source>
        <dbReference type="EMBL" id="SMO39349.1"/>
    </source>
</evidence>